<accession>A0A2S2CKX1</accession>
<dbReference type="KEGG" id="azz:DEW08_01440"/>
<organism evidence="1 2">
    <name type="scientific">Azospirillum thermophilum</name>
    <dbReference type="NCBI Taxonomy" id="2202148"/>
    <lineage>
        <taxon>Bacteria</taxon>
        <taxon>Pseudomonadati</taxon>
        <taxon>Pseudomonadota</taxon>
        <taxon>Alphaproteobacteria</taxon>
        <taxon>Rhodospirillales</taxon>
        <taxon>Azospirillaceae</taxon>
        <taxon>Azospirillum</taxon>
    </lineage>
</organism>
<dbReference type="AlphaFoldDB" id="A0A2S2CKX1"/>
<dbReference type="RefSeq" id="WP_109323853.1">
    <property type="nucleotide sequence ID" value="NZ_CP029352.1"/>
</dbReference>
<sequence>MGGLVDIPLSRLSCLRSGTATRVNASGLIEVVPADTPRIDYDPVTLACRGLLVEEGRGNLWTYSADLANAAWATSSASVAASAVTAPDGGAAQKLLEASGSAVEHSLFRVRTGSTETLTASIYARAAERSRIQIYFANFASSTAAALFDLSAGTVAAQPVASTDYTSPSAAIAPAGNGWYRCSLTATKGAANTATAAIFCPHDGTGTVYAGDGSSGLYLWGAQLELGAFPTSYMPTTTATVARSGEAVSMPLAGWWNASAGTLLLESAYEGRLPPGVFAAAACLDDGTFANRIMLMDNPGAGRGLAVVKNGTSQALEYGPAATIGAVTREAAAWAVNDFAYCTGGGSVLTDGLGQVPAVTTLRLGSIVTVPVGARHIRRVEIFSRRLPAADLQSLTA</sequence>
<evidence type="ECO:0000313" key="2">
    <source>
        <dbReference type="Proteomes" id="UP000245629"/>
    </source>
</evidence>
<proteinExistence type="predicted"/>
<gene>
    <name evidence="1" type="ORF">DEW08_01440</name>
</gene>
<dbReference type="EMBL" id="CP029352">
    <property type="protein sequence ID" value="AWK85020.1"/>
    <property type="molecule type" value="Genomic_DNA"/>
</dbReference>
<name>A0A2S2CKX1_9PROT</name>
<dbReference type="Proteomes" id="UP000245629">
    <property type="component" value="Chromosome 1"/>
</dbReference>
<reference evidence="2" key="1">
    <citation type="submission" date="2018-05" db="EMBL/GenBank/DDBJ databases">
        <title>Azospirillum thermophila sp. nov., a novel isolated from hot spring.</title>
        <authorList>
            <person name="Zhao Z."/>
        </authorList>
    </citation>
    <scope>NUCLEOTIDE SEQUENCE [LARGE SCALE GENOMIC DNA]</scope>
    <source>
        <strain evidence="2">CFH 70021</strain>
    </source>
</reference>
<protein>
    <submittedName>
        <fullName evidence="1">Uncharacterized protein</fullName>
    </submittedName>
</protein>
<keyword evidence="2" id="KW-1185">Reference proteome</keyword>
<dbReference type="OrthoDB" id="7579869at2"/>
<evidence type="ECO:0000313" key="1">
    <source>
        <dbReference type="EMBL" id="AWK85020.1"/>
    </source>
</evidence>